<comment type="function">
    <text evidence="1 9">The alpha subunit is responsible for the aldol cleavage of indoleglycerol phosphate to indole and glyceraldehyde 3-phosphate.</text>
</comment>
<dbReference type="Proteomes" id="UP000242175">
    <property type="component" value="Chromosome small"/>
</dbReference>
<evidence type="ECO:0000256" key="9">
    <source>
        <dbReference type="HAMAP-Rule" id="MF_00131"/>
    </source>
</evidence>
<evidence type="ECO:0000256" key="6">
    <source>
        <dbReference type="ARBA" id="ARBA00023141"/>
    </source>
</evidence>
<dbReference type="UniPathway" id="UPA00035">
    <property type="reaction ID" value="UER00044"/>
</dbReference>
<dbReference type="AlphaFoldDB" id="A0A220VFJ1"/>
<evidence type="ECO:0000313" key="11">
    <source>
        <dbReference type="EMBL" id="ASK78952.1"/>
    </source>
</evidence>
<dbReference type="OrthoDB" id="9804578at2"/>
<dbReference type="InterPro" id="IPR013785">
    <property type="entry name" value="Aldolase_TIM"/>
</dbReference>
<keyword evidence="12" id="KW-1185">Reference proteome</keyword>
<organism evidence="11 12">
    <name type="scientific">Paraphotobacterium marinum</name>
    <dbReference type="NCBI Taxonomy" id="1755811"/>
    <lineage>
        <taxon>Bacteria</taxon>
        <taxon>Pseudomonadati</taxon>
        <taxon>Pseudomonadota</taxon>
        <taxon>Gammaproteobacteria</taxon>
        <taxon>Vibrionales</taxon>
        <taxon>Vibrionaceae</taxon>
        <taxon>Paraphotobacterium</taxon>
    </lineage>
</organism>
<dbReference type="InterPro" id="IPR011060">
    <property type="entry name" value="RibuloseP-bd_barrel"/>
</dbReference>
<dbReference type="HAMAP" id="MF_00131">
    <property type="entry name" value="Trp_synth_alpha"/>
    <property type="match status" value="1"/>
</dbReference>
<protein>
    <recommendedName>
        <fullName evidence="9">Tryptophan synthase alpha chain</fullName>
        <ecNumber evidence="9">4.2.1.20</ecNumber>
    </recommendedName>
</protein>
<name>A0A220VFJ1_9GAMM</name>
<dbReference type="SUPFAM" id="SSF51366">
    <property type="entry name" value="Ribulose-phoshate binding barrel"/>
    <property type="match status" value="1"/>
</dbReference>
<reference evidence="11 12" key="1">
    <citation type="journal article" date="2016" name="Int. J. Syst. Evol. Microbiol.">
        <title>Paraphotobacterium marinum gen. nov., sp. nov., a member of the family Vibrionaceae, isolated from surface seawater.</title>
        <authorList>
            <person name="Huang Z."/>
            <person name="Dong C."/>
            <person name="Shao Z."/>
        </authorList>
    </citation>
    <scope>NUCLEOTIDE SEQUENCE [LARGE SCALE GENOMIC DNA]</scope>
    <source>
        <strain evidence="11 12">NSCS20N07D</strain>
    </source>
</reference>
<keyword evidence="4 9" id="KW-0028">Amino-acid biosynthesis</keyword>
<comment type="subunit">
    <text evidence="3 9">Tetramer of two alpha and two beta chains.</text>
</comment>
<dbReference type="Gene3D" id="3.20.20.70">
    <property type="entry name" value="Aldolase class I"/>
    <property type="match status" value="1"/>
</dbReference>
<dbReference type="CDD" id="cd04724">
    <property type="entry name" value="Tryptophan_synthase_alpha"/>
    <property type="match status" value="1"/>
</dbReference>
<evidence type="ECO:0000256" key="8">
    <source>
        <dbReference type="ARBA" id="ARBA00049047"/>
    </source>
</evidence>
<gene>
    <name evidence="9 11" type="primary">trpA</name>
    <name evidence="11" type="ORF">CF386_07745</name>
</gene>
<keyword evidence="7 9" id="KW-0456">Lyase</keyword>
<evidence type="ECO:0000256" key="7">
    <source>
        <dbReference type="ARBA" id="ARBA00023239"/>
    </source>
</evidence>
<dbReference type="InterPro" id="IPR018204">
    <property type="entry name" value="Trp_synthase_alpha_AS"/>
</dbReference>
<keyword evidence="6 9" id="KW-0057">Aromatic amino acid biosynthesis</keyword>
<evidence type="ECO:0000256" key="4">
    <source>
        <dbReference type="ARBA" id="ARBA00022605"/>
    </source>
</evidence>
<keyword evidence="5 9" id="KW-0822">Tryptophan biosynthesis</keyword>
<dbReference type="PANTHER" id="PTHR43406:SF1">
    <property type="entry name" value="TRYPTOPHAN SYNTHASE ALPHA CHAIN, CHLOROPLASTIC"/>
    <property type="match status" value="1"/>
</dbReference>
<feature type="active site" description="Proton acceptor" evidence="9">
    <location>
        <position position="56"/>
    </location>
</feature>
<evidence type="ECO:0000256" key="1">
    <source>
        <dbReference type="ARBA" id="ARBA00003365"/>
    </source>
</evidence>
<evidence type="ECO:0000256" key="3">
    <source>
        <dbReference type="ARBA" id="ARBA00011270"/>
    </source>
</evidence>
<dbReference type="EC" id="4.2.1.20" evidence="9"/>
<evidence type="ECO:0000256" key="5">
    <source>
        <dbReference type="ARBA" id="ARBA00022822"/>
    </source>
</evidence>
<dbReference type="NCBIfam" id="TIGR00262">
    <property type="entry name" value="trpA"/>
    <property type="match status" value="1"/>
</dbReference>
<dbReference type="InterPro" id="IPR002028">
    <property type="entry name" value="Trp_synthase_suA"/>
</dbReference>
<dbReference type="Pfam" id="PF00290">
    <property type="entry name" value="Trp_syntA"/>
    <property type="match status" value="1"/>
</dbReference>
<dbReference type="PROSITE" id="PS00167">
    <property type="entry name" value="TRP_SYNTHASE_ALPHA"/>
    <property type="match status" value="1"/>
</dbReference>
<comment type="similarity">
    <text evidence="9 10">Belongs to the TrpA family.</text>
</comment>
<dbReference type="PANTHER" id="PTHR43406">
    <property type="entry name" value="TRYPTOPHAN SYNTHASE, ALPHA CHAIN"/>
    <property type="match status" value="1"/>
</dbReference>
<evidence type="ECO:0000256" key="2">
    <source>
        <dbReference type="ARBA" id="ARBA00004733"/>
    </source>
</evidence>
<feature type="active site" description="Proton acceptor" evidence="9">
    <location>
        <position position="45"/>
    </location>
</feature>
<evidence type="ECO:0000256" key="10">
    <source>
        <dbReference type="RuleBase" id="RU003662"/>
    </source>
</evidence>
<accession>A0A220VFJ1</accession>
<proteinExistence type="inferred from homology"/>
<dbReference type="RefSeq" id="WP_089073860.1">
    <property type="nucleotide sequence ID" value="NZ_CBCSAM010000006.1"/>
</dbReference>
<comment type="pathway">
    <text evidence="2 9">Amino-acid biosynthesis; L-tryptophan biosynthesis; L-tryptophan from chorismate: step 5/5.</text>
</comment>
<comment type="catalytic activity">
    <reaction evidence="8 9">
        <text>(1S,2R)-1-C-(indol-3-yl)glycerol 3-phosphate + L-serine = D-glyceraldehyde 3-phosphate + L-tryptophan + H2O</text>
        <dbReference type="Rhea" id="RHEA:10532"/>
        <dbReference type="ChEBI" id="CHEBI:15377"/>
        <dbReference type="ChEBI" id="CHEBI:33384"/>
        <dbReference type="ChEBI" id="CHEBI:57912"/>
        <dbReference type="ChEBI" id="CHEBI:58866"/>
        <dbReference type="ChEBI" id="CHEBI:59776"/>
        <dbReference type="EC" id="4.2.1.20"/>
    </reaction>
</comment>
<dbReference type="FunFam" id="3.20.20.70:FF:000037">
    <property type="entry name" value="Tryptophan synthase alpha chain"/>
    <property type="match status" value="1"/>
</dbReference>
<evidence type="ECO:0000313" key="12">
    <source>
        <dbReference type="Proteomes" id="UP000242175"/>
    </source>
</evidence>
<dbReference type="EMBL" id="CP022356">
    <property type="protein sequence ID" value="ASK78952.1"/>
    <property type="molecule type" value="Genomic_DNA"/>
</dbReference>
<dbReference type="GO" id="GO:0005829">
    <property type="term" value="C:cytosol"/>
    <property type="evidence" value="ECO:0007669"/>
    <property type="project" value="TreeGrafter"/>
</dbReference>
<dbReference type="GO" id="GO:0004834">
    <property type="term" value="F:tryptophan synthase activity"/>
    <property type="evidence" value="ECO:0007669"/>
    <property type="project" value="UniProtKB-UniRule"/>
</dbReference>
<sequence length="262" mass="29713">MNRFNKIFNEKRKIFVPYFTLGDPNLDDNLNIIKSAVESGADALELGFPFSDPIADGPTHQKSMERSLQSGVDFKKCVNQIHKIREKYPDIPISLLLYYNILFRIGEESYRQLSDAKVDGIVCVDLPFEESHEHRKLMDKYKLGKVQLIGPNTSLERARFLFNESNAYTYVISDYGTTGAKKSLSQFTLERISELKQVSDKPMIVGFGLSTPEQVAEVLSQGADGAIVGSYLTQKIEKYHDQPMKAQQEISSFIQDTKKLIN</sequence>
<dbReference type="KEGG" id="pmai:CF386_07745"/>